<accession>A0ABS7TQY2</accession>
<feature type="chain" id="PRO_5045487337" description="Lipoprotein" evidence="1">
    <location>
        <begin position="22"/>
        <end position="237"/>
    </location>
</feature>
<dbReference type="PROSITE" id="PS51257">
    <property type="entry name" value="PROKAR_LIPOPROTEIN"/>
    <property type="match status" value="1"/>
</dbReference>
<evidence type="ECO:0000313" key="3">
    <source>
        <dbReference type="Proteomes" id="UP001139031"/>
    </source>
</evidence>
<feature type="signal peptide" evidence="1">
    <location>
        <begin position="1"/>
        <end position="21"/>
    </location>
</feature>
<reference evidence="2" key="1">
    <citation type="submission" date="2021-08" db="EMBL/GenBank/DDBJ databases">
        <authorList>
            <person name="Stevens D.C."/>
        </authorList>
    </citation>
    <scope>NUCLEOTIDE SEQUENCE</scope>
    <source>
        <strain evidence="2">DSM 53165</strain>
    </source>
</reference>
<keyword evidence="1" id="KW-0732">Signal</keyword>
<name>A0ABS7TQY2_9BACT</name>
<keyword evidence="3" id="KW-1185">Reference proteome</keyword>
<proteinExistence type="predicted"/>
<protein>
    <recommendedName>
        <fullName evidence="4">Lipoprotein</fullName>
    </recommendedName>
</protein>
<evidence type="ECO:0000256" key="1">
    <source>
        <dbReference type="SAM" id="SignalP"/>
    </source>
</evidence>
<dbReference type="Proteomes" id="UP001139031">
    <property type="component" value="Unassembled WGS sequence"/>
</dbReference>
<sequence length="237" mass="25655">MCPRRLLAASLMAAGCSTHLAPLLDSPVSVSALPEAAGPPVSLLVCRFADHRDTRLVTPSPVGLIPGPNLFYTGGTLHRVDRFADVHGGRHQVRMGDLETALPDLLAASIREVRPSWPIEVTASPDRCRSGGDAMFVIDGAIRRTDLRMHTNIVPLGFLALVGVPFSFLHFTGELDVEIRQAGTGAVLWRHGFEIDERRSAGFYYGHRAAYEMFSALLHETVAQSVVSVVHVGERGA</sequence>
<gene>
    <name evidence="2" type="ORF">K7C98_15370</name>
</gene>
<evidence type="ECO:0008006" key="4">
    <source>
        <dbReference type="Google" id="ProtNLM"/>
    </source>
</evidence>
<organism evidence="2 3">
    <name type="scientific">Nannocystis pusilla</name>
    <dbReference type="NCBI Taxonomy" id="889268"/>
    <lineage>
        <taxon>Bacteria</taxon>
        <taxon>Pseudomonadati</taxon>
        <taxon>Myxococcota</taxon>
        <taxon>Polyangia</taxon>
        <taxon>Nannocystales</taxon>
        <taxon>Nannocystaceae</taxon>
        <taxon>Nannocystis</taxon>
    </lineage>
</organism>
<evidence type="ECO:0000313" key="2">
    <source>
        <dbReference type="EMBL" id="MBZ5710640.1"/>
    </source>
</evidence>
<comment type="caution">
    <text evidence="2">The sequence shown here is derived from an EMBL/GenBank/DDBJ whole genome shotgun (WGS) entry which is preliminary data.</text>
</comment>
<dbReference type="EMBL" id="JAIRAU010000019">
    <property type="protein sequence ID" value="MBZ5710640.1"/>
    <property type="molecule type" value="Genomic_DNA"/>
</dbReference>
<dbReference type="RefSeq" id="WP_224192410.1">
    <property type="nucleotide sequence ID" value="NZ_JAIRAU010000019.1"/>
</dbReference>